<dbReference type="AlphaFoldDB" id="A0AAN8W590"/>
<evidence type="ECO:0000313" key="4">
    <source>
        <dbReference type="EMBL" id="KAK6941976.1"/>
    </source>
</evidence>
<evidence type="ECO:0000256" key="1">
    <source>
        <dbReference type="ARBA" id="ARBA00008645"/>
    </source>
</evidence>
<accession>A0AAN8W590</accession>
<evidence type="ECO:0000313" key="5">
    <source>
        <dbReference type="Proteomes" id="UP001370490"/>
    </source>
</evidence>
<proteinExistence type="inferred from homology"/>
<protein>
    <submittedName>
        <fullName evidence="4">Alpha/beta hydrolase fold-1</fullName>
    </submittedName>
</protein>
<comment type="similarity">
    <text evidence="1">Belongs to the AB hydrolase superfamily.</text>
</comment>
<organism evidence="4 5">
    <name type="scientific">Dillenia turbinata</name>
    <dbReference type="NCBI Taxonomy" id="194707"/>
    <lineage>
        <taxon>Eukaryota</taxon>
        <taxon>Viridiplantae</taxon>
        <taxon>Streptophyta</taxon>
        <taxon>Embryophyta</taxon>
        <taxon>Tracheophyta</taxon>
        <taxon>Spermatophyta</taxon>
        <taxon>Magnoliopsida</taxon>
        <taxon>eudicotyledons</taxon>
        <taxon>Gunneridae</taxon>
        <taxon>Pentapetalae</taxon>
        <taxon>Dilleniales</taxon>
        <taxon>Dilleniaceae</taxon>
        <taxon>Dillenia</taxon>
    </lineage>
</organism>
<dbReference type="InterPro" id="IPR029058">
    <property type="entry name" value="AB_hydrolase_fold"/>
</dbReference>
<feature type="domain" description="AB hydrolase-1" evidence="3">
    <location>
        <begin position="27"/>
        <end position="259"/>
    </location>
</feature>
<reference evidence="4 5" key="1">
    <citation type="submission" date="2023-12" db="EMBL/GenBank/DDBJ databases">
        <title>A high-quality genome assembly for Dillenia turbinata (Dilleniales).</title>
        <authorList>
            <person name="Chanderbali A."/>
        </authorList>
    </citation>
    <scope>NUCLEOTIDE SEQUENCE [LARGE SCALE GENOMIC DNA]</scope>
    <source>
        <strain evidence="4">LSX21</strain>
        <tissue evidence="4">Leaf</tissue>
    </source>
</reference>
<comment type="caution">
    <text evidence="4">The sequence shown here is derived from an EMBL/GenBank/DDBJ whole genome shotgun (WGS) entry which is preliminary data.</text>
</comment>
<dbReference type="PANTHER" id="PTHR43039">
    <property type="entry name" value="ESTERASE-RELATED"/>
    <property type="match status" value="1"/>
</dbReference>
<dbReference type="Proteomes" id="UP001370490">
    <property type="component" value="Unassembled WGS sequence"/>
</dbReference>
<dbReference type="FunFam" id="3.40.50.1820:FF:000042">
    <property type="entry name" value="probable strigolactone esterase DAD2"/>
    <property type="match status" value="1"/>
</dbReference>
<dbReference type="Pfam" id="PF12697">
    <property type="entry name" value="Abhydrolase_6"/>
    <property type="match status" value="1"/>
</dbReference>
<gene>
    <name evidence="4" type="ORF">RJ641_027353</name>
</gene>
<evidence type="ECO:0000259" key="3">
    <source>
        <dbReference type="Pfam" id="PF12697"/>
    </source>
</evidence>
<evidence type="ECO:0000256" key="2">
    <source>
        <dbReference type="ARBA" id="ARBA00022801"/>
    </source>
</evidence>
<dbReference type="SUPFAM" id="SSF53474">
    <property type="entry name" value="alpha/beta-Hydrolases"/>
    <property type="match status" value="1"/>
</dbReference>
<dbReference type="GO" id="GO:0016787">
    <property type="term" value="F:hydrolase activity"/>
    <property type="evidence" value="ECO:0007669"/>
    <property type="project" value="UniProtKB-KW"/>
</dbReference>
<sequence>MDVLNLHEGGIVEALNARIYGNATQTLVLSHGYGTDQTVWHFLVPFLACYFRVVVYDLVFTPNVNPDLYDPKKYTKLESYADDLVSLLDELNVNKTIYVGHSMSAMIGCIAATRRPELFEHLILLSGSPRYLNTKRYFGGFERSELKTILMQINQNFSGWVQDFAPKAVGVSYKDAVTEFENSLKRMRPQIALSVAKTVFLSDLRHILPCVQVPSTIIQSKKDIIVPNPVAFYMKRRLGGHAKVEILDTEGHFPQLSVPSLLINVLRKILDI</sequence>
<dbReference type="EMBL" id="JBAMMX010000004">
    <property type="protein sequence ID" value="KAK6941976.1"/>
    <property type="molecule type" value="Genomic_DNA"/>
</dbReference>
<keyword evidence="2 4" id="KW-0378">Hydrolase</keyword>
<keyword evidence="5" id="KW-1185">Reference proteome</keyword>
<name>A0AAN8W590_9MAGN</name>
<dbReference type="InterPro" id="IPR000073">
    <property type="entry name" value="AB_hydrolase_1"/>
</dbReference>
<dbReference type="Gene3D" id="3.40.50.1820">
    <property type="entry name" value="alpha/beta hydrolase"/>
    <property type="match status" value="1"/>
</dbReference>